<proteinExistence type="predicted"/>
<reference evidence="1" key="1">
    <citation type="submission" date="2014-11" db="EMBL/GenBank/DDBJ databases">
        <authorList>
            <person name="Amaro Gonzalez C."/>
        </authorList>
    </citation>
    <scope>NUCLEOTIDE SEQUENCE</scope>
</reference>
<dbReference type="AlphaFoldDB" id="A0A0E9RE73"/>
<organism evidence="1">
    <name type="scientific">Anguilla anguilla</name>
    <name type="common">European freshwater eel</name>
    <name type="synonym">Muraena anguilla</name>
    <dbReference type="NCBI Taxonomy" id="7936"/>
    <lineage>
        <taxon>Eukaryota</taxon>
        <taxon>Metazoa</taxon>
        <taxon>Chordata</taxon>
        <taxon>Craniata</taxon>
        <taxon>Vertebrata</taxon>
        <taxon>Euteleostomi</taxon>
        <taxon>Actinopterygii</taxon>
        <taxon>Neopterygii</taxon>
        <taxon>Teleostei</taxon>
        <taxon>Anguilliformes</taxon>
        <taxon>Anguillidae</taxon>
        <taxon>Anguilla</taxon>
    </lineage>
</organism>
<evidence type="ECO:0000313" key="1">
    <source>
        <dbReference type="EMBL" id="JAH27379.1"/>
    </source>
</evidence>
<sequence length="21" mass="2368">MVTADTNCQIIGLYKRSRVQA</sequence>
<accession>A0A0E9RE73</accession>
<dbReference type="EMBL" id="GBXM01081198">
    <property type="protein sequence ID" value="JAH27379.1"/>
    <property type="molecule type" value="Transcribed_RNA"/>
</dbReference>
<reference evidence="1" key="2">
    <citation type="journal article" date="2015" name="Fish Shellfish Immunol.">
        <title>Early steps in the European eel (Anguilla anguilla)-Vibrio vulnificus interaction in the gills: Role of the RtxA13 toxin.</title>
        <authorList>
            <person name="Callol A."/>
            <person name="Pajuelo D."/>
            <person name="Ebbesson L."/>
            <person name="Teles M."/>
            <person name="MacKenzie S."/>
            <person name="Amaro C."/>
        </authorList>
    </citation>
    <scope>NUCLEOTIDE SEQUENCE</scope>
</reference>
<protein>
    <submittedName>
        <fullName evidence="1">Uncharacterized protein</fullName>
    </submittedName>
</protein>
<name>A0A0E9RE73_ANGAN</name>